<comment type="similarity">
    <text evidence="2">Belongs to the bacterial solute-binding protein 1 family.</text>
</comment>
<dbReference type="Gene3D" id="3.40.190.10">
    <property type="entry name" value="Periplasmic binding protein-like II"/>
    <property type="match status" value="2"/>
</dbReference>
<gene>
    <name evidence="6" type="ORF">JEQ47_15215</name>
</gene>
<feature type="signal peptide" evidence="5">
    <location>
        <begin position="1"/>
        <end position="23"/>
    </location>
</feature>
<keyword evidence="7" id="KW-1185">Reference proteome</keyword>
<dbReference type="PANTHER" id="PTHR43649:SF29">
    <property type="entry name" value="OSMOPROTECTIVE COMPOUNDS-BINDING PROTEIN GGTB"/>
    <property type="match status" value="1"/>
</dbReference>
<evidence type="ECO:0000256" key="4">
    <source>
        <dbReference type="ARBA" id="ARBA00022764"/>
    </source>
</evidence>
<organism evidence="6 7">
    <name type="scientific">Devosia sediminis</name>
    <dbReference type="NCBI Taxonomy" id="2798801"/>
    <lineage>
        <taxon>Bacteria</taxon>
        <taxon>Pseudomonadati</taxon>
        <taxon>Pseudomonadota</taxon>
        <taxon>Alphaproteobacteria</taxon>
        <taxon>Hyphomicrobiales</taxon>
        <taxon>Devosiaceae</taxon>
        <taxon>Devosia</taxon>
    </lineage>
</organism>
<evidence type="ECO:0000313" key="7">
    <source>
        <dbReference type="Proteomes" id="UP000602124"/>
    </source>
</evidence>
<dbReference type="AlphaFoldDB" id="A0A934IZG3"/>
<evidence type="ECO:0000256" key="1">
    <source>
        <dbReference type="ARBA" id="ARBA00004418"/>
    </source>
</evidence>
<keyword evidence="4" id="KW-0574">Periplasm</keyword>
<proteinExistence type="inferred from homology"/>
<dbReference type="EMBL" id="JAEKMH010000003">
    <property type="protein sequence ID" value="MBJ3786071.1"/>
    <property type="molecule type" value="Genomic_DNA"/>
</dbReference>
<evidence type="ECO:0000256" key="5">
    <source>
        <dbReference type="SAM" id="SignalP"/>
    </source>
</evidence>
<evidence type="ECO:0000256" key="3">
    <source>
        <dbReference type="ARBA" id="ARBA00022448"/>
    </source>
</evidence>
<sequence>MKKTVLRAGALLGAVLVAAPVMAQDLTFWSWRQEDRAAYEQFIETFEAANPGITVTFETFEATNYNTILSTALAGGTGPDVMMVRAYGGLENVAVAGYLEELTTDSVPALADFAAPALAAESVRADNKLYAVPFASQTQLVIYNTALFEANGLDEPQTWDELVAAAQTLKDAGVIPFANGTATAWQNETVTFGLGSSLMGKAFYDELMAGTADFTDERFTSALASVNELAQEYFPDGFIGLDYPSAQQLFSSGMAGMFVGGSYELATFKAQNPDIELGVFPAPGRAAEDDKLVGLYFDGGYAVNAASPNKEAAITFVNYLASQEFGQAFANTLNNISTIPGVTFDNPLLAEVNELNQSSIPYLMLAHFRYGEPSGSVLIQAEMQKLFAGETTPEAIGEALTTGLAAWYEPFKD</sequence>
<dbReference type="Proteomes" id="UP000602124">
    <property type="component" value="Unassembled WGS sequence"/>
</dbReference>
<dbReference type="SUPFAM" id="SSF53850">
    <property type="entry name" value="Periplasmic binding protein-like II"/>
    <property type="match status" value="1"/>
</dbReference>
<accession>A0A934IZG3</accession>
<feature type="chain" id="PRO_5038014428" evidence="5">
    <location>
        <begin position="24"/>
        <end position="413"/>
    </location>
</feature>
<dbReference type="InterPro" id="IPR050490">
    <property type="entry name" value="Bact_solute-bd_prot1"/>
</dbReference>
<dbReference type="InterPro" id="IPR006059">
    <property type="entry name" value="SBP"/>
</dbReference>
<name>A0A934IZG3_9HYPH</name>
<keyword evidence="5" id="KW-0732">Signal</keyword>
<reference evidence="6" key="1">
    <citation type="submission" date="2020-12" db="EMBL/GenBank/DDBJ databases">
        <title>Devosia sp. MSA67 isolated from Mo River.</title>
        <authorList>
            <person name="Ma F."/>
            <person name="Zi Z."/>
        </authorList>
    </citation>
    <scope>NUCLEOTIDE SEQUENCE</scope>
    <source>
        <strain evidence="6">MSA67</strain>
    </source>
</reference>
<dbReference type="RefSeq" id="WP_198877254.1">
    <property type="nucleotide sequence ID" value="NZ_JAEKMH010000003.1"/>
</dbReference>
<dbReference type="PANTHER" id="PTHR43649">
    <property type="entry name" value="ARABINOSE-BINDING PROTEIN-RELATED"/>
    <property type="match status" value="1"/>
</dbReference>
<evidence type="ECO:0000256" key="2">
    <source>
        <dbReference type="ARBA" id="ARBA00008520"/>
    </source>
</evidence>
<dbReference type="GO" id="GO:0042597">
    <property type="term" value="C:periplasmic space"/>
    <property type="evidence" value="ECO:0007669"/>
    <property type="project" value="UniProtKB-SubCell"/>
</dbReference>
<dbReference type="Pfam" id="PF01547">
    <property type="entry name" value="SBP_bac_1"/>
    <property type="match status" value="1"/>
</dbReference>
<comment type="subcellular location">
    <subcellularLocation>
        <location evidence="1">Periplasm</location>
    </subcellularLocation>
</comment>
<evidence type="ECO:0000313" key="6">
    <source>
        <dbReference type="EMBL" id="MBJ3786071.1"/>
    </source>
</evidence>
<keyword evidence="3" id="KW-0813">Transport</keyword>
<comment type="caution">
    <text evidence="6">The sequence shown here is derived from an EMBL/GenBank/DDBJ whole genome shotgun (WGS) entry which is preliminary data.</text>
</comment>
<protein>
    <submittedName>
        <fullName evidence="6">Extracellular solute-binding protein</fullName>
    </submittedName>
</protein>